<accession>D5AY99</accession>
<proteinExistence type="predicted"/>
<dbReference type="HOGENOM" id="CLU_3391096_0_0_5"/>
<dbReference type="AlphaFoldDB" id="D5AY99"/>
<protein>
    <submittedName>
        <fullName evidence="1">Uncharacterized protein</fullName>
    </submittedName>
</protein>
<evidence type="ECO:0000313" key="1">
    <source>
        <dbReference type="EMBL" id="ADE30388.1"/>
    </source>
</evidence>
<sequence>MLFYLGIEQIQEANKSYISPGNDDDIDSKFAA</sequence>
<reference evidence="1 2" key="1">
    <citation type="journal article" date="2010" name="Genome Res.">
        <title>Genomic, proteomic, and transcriptomic analysis of virulent and avirulent Rickettsia prowazekii reveals its adaptive mutation capabilities.</title>
        <authorList>
            <person name="Bechah Y."/>
            <person name="El Karkouri K."/>
            <person name="Mediannikov O."/>
            <person name="Leroy Q."/>
            <person name="Pelletier N."/>
            <person name="Robert C."/>
            <person name="Medigue C."/>
            <person name="Mege J.L."/>
            <person name="Raoult D."/>
        </authorList>
    </citation>
    <scope>NUCLEOTIDE SEQUENCE [LARGE SCALE GENOMIC DNA]</scope>
    <source>
        <strain evidence="1 2">Rp22</strain>
    </source>
</reference>
<dbReference type="EMBL" id="CP001584">
    <property type="protein sequence ID" value="ADE30388.1"/>
    <property type="molecule type" value="Genomic_DNA"/>
</dbReference>
<name>D5AY99_RICPP</name>
<evidence type="ECO:0000313" key="2">
    <source>
        <dbReference type="Proteomes" id="UP000006931"/>
    </source>
</evidence>
<dbReference type="KEGG" id="rpq:rpr22_0879"/>
<gene>
    <name evidence="1" type="ORF">rpr22_0879</name>
</gene>
<dbReference type="Proteomes" id="UP000006931">
    <property type="component" value="Chromosome"/>
</dbReference>
<organism evidence="1 2">
    <name type="scientific">Rickettsia prowazekii (strain Rp22)</name>
    <dbReference type="NCBI Taxonomy" id="449216"/>
    <lineage>
        <taxon>Bacteria</taxon>
        <taxon>Pseudomonadati</taxon>
        <taxon>Pseudomonadota</taxon>
        <taxon>Alphaproteobacteria</taxon>
        <taxon>Rickettsiales</taxon>
        <taxon>Rickettsiaceae</taxon>
        <taxon>Rickettsieae</taxon>
        <taxon>Rickettsia</taxon>
        <taxon>typhus group</taxon>
    </lineage>
</organism>